<evidence type="ECO:0000256" key="8">
    <source>
        <dbReference type="ARBA" id="ARBA00047838"/>
    </source>
</evidence>
<evidence type="ECO:0000256" key="6">
    <source>
        <dbReference type="ARBA" id="ARBA00023102"/>
    </source>
</evidence>
<evidence type="ECO:0000256" key="7">
    <source>
        <dbReference type="ARBA" id="ARBA00023239"/>
    </source>
</evidence>
<feature type="active site" description="Nucleophile" evidence="10 11">
    <location>
        <position position="85"/>
    </location>
</feature>
<comment type="pathway">
    <text evidence="1 10">Amino-acid biosynthesis; L-histidine biosynthesis; L-histidine from 5-phospho-alpha-D-ribose 1-diphosphate: step 5/9.</text>
</comment>
<keyword evidence="14" id="KW-1185">Reference proteome</keyword>
<feature type="domain" description="Glutamine amidotransferase" evidence="12">
    <location>
        <begin position="6"/>
        <end position="202"/>
    </location>
</feature>
<evidence type="ECO:0000256" key="5">
    <source>
        <dbReference type="ARBA" id="ARBA00022962"/>
    </source>
</evidence>
<evidence type="ECO:0000259" key="12">
    <source>
        <dbReference type="Pfam" id="PF00117"/>
    </source>
</evidence>
<reference evidence="13 14" key="1">
    <citation type="submission" date="2020-08" db="EMBL/GenBank/DDBJ databases">
        <title>Genomic Encyclopedia of Type Strains, Phase IV (KMG-IV): sequencing the most valuable type-strain genomes for metagenomic binning, comparative biology and taxonomic classification.</title>
        <authorList>
            <person name="Goeker M."/>
        </authorList>
    </citation>
    <scope>NUCLEOTIDE SEQUENCE [LARGE SCALE GENOMIC DNA]</scope>
    <source>
        <strain evidence="13 14">DSM 102850</strain>
    </source>
</reference>
<evidence type="ECO:0000256" key="3">
    <source>
        <dbReference type="ARBA" id="ARBA00022605"/>
    </source>
</evidence>
<dbReference type="EMBL" id="JACHOB010000006">
    <property type="protein sequence ID" value="MBB4659971.1"/>
    <property type="molecule type" value="Genomic_DNA"/>
</dbReference>
<dbReference type="InterPro" id="IPR017926">
    <property type="entry name" value="GATASE"/>
</dbReference>
<comment type="catalytic activity">
    <reaction evidence="9 10">
        <text>L-glutamine + H2O = L-glutamate + NH4(+)</text>
        <dbReference type="Rhea" id="RHEA:15889"/>
        <dbReference type="ChEBI" id="CHEBI:15377"/>
        <dbReference type="ChEBI" id="CHEBI:28938"/>
        <dbReference type="ChEBI" id="CHEBI:29985"/>
        <dbReference type="ChEBI" id="CHEBI:58359"/>
        <dbReference type="EC" id="3.5.1.2"/>
    </reaction>
</comment>
<feature type="active site" evidence="10 11">
    <location>
        <position position="186"/>
    </location>
</feature>
<dbReference type="PROSITE" id="PS51273">
    <property type="entry name" value="GATASE_TYPE_1"/>
    <property type="match status" value="1"/>
</dbReference>
<keyword evidence="7 10" id="KW-0456">Lyase</keyword>
<keyword evidence="13" id="KW-0808">Transferase</keyword>
<dbReference type="PIRSF" id="PIRSF000495">
    <property type="entry name" value="Amidotransf_hisH"/>
    <property type="match status" value="1"/>
</dbReference>
<dbReference type="GO" id="GO:0005737">
    <property type="term" value="C:cytoplasm"/>
    <property type="evidence" value="ECO:0007669"/>
    <property type="project" value="UniProtKB-SubCell"/>
</dbReference>
<dbReference type="GO" id="GO:0000107">
    <property type="term" value="F:imidazoleglycerol-phosphate synthase activity"/>
    <property type="evidence" value="ECO:0007669"/>
    <property type="project" value="UniProtKB-UniRule"/>
</dbReference>
<evidence type="ECO:0000256" key="9">
    <source>
        <dbReference type="ARBA" id="ARBA00049534"/>
    </source>
</evidence>
<comment type="subcellular location">
    <subcellularLocation>
        <location evidence="10">Cytoplasm</location>
    </subcellularLocation>
</comment>
<gene>
    <name evidence="10" type="primary">hisH</name>
    <name evidence="13" type="ORF">GGQ59_002515</name>
</gene>
<dbReference type="EC" id="4.3.2.10" evidence="10"/>
<dbReference type="GO" id="GO:0000105">
    <property type="term" value="P:L-histidine biosynthetic process"/>
    <property type="evidence" value="ECO:0007669"/>
    <property type="project" value="UniProtKB-UniRule"/>
</dbReference>
<dbReference type="PANTHER" id="PTHR42701">
    <property type="entry name" value="IMIDAZOLE GLYCEROL PHOSPHATE SYNTHASE SUBUNIT HISH"/>
    <property type="match status" value="1"/>
</dbReference>
<evidence type="ECO:0000313" key="13">
    <source>
        <dbReference type="EMBL" id="MBB4659971.1"/>
    </source>
</evidence>
<dbReference type="Proteomes" id="UP000563524">
    <property type="component" value="Unassembled WGS sequence"/>
</dbReference>
<dbReference type="GO" id="GO:0004359">
    <property type="term" value="F:glutaminase activity"/>
    <property type="evidence" value="ECO:0007669"/>
    <property type="project" value="UniProtKB-EC"/>
</dbReference>
<keyword evidence="5 10" id="KW-0315">Glutamine amidotransferase</keyword>
<dbReference type="AlphaFoldDB" id="A0A840I6T4"/>
<evidence type="ECO:0000313" key="14">
    <source>
        <dbReference type="Proteomes" id="UP000563524"/>
    </source>
</evidence>
<protein>
    <recommendedName>
        <fullName evidence="10">Imidazole glycerol phosphate synthase subunit HisH</fullName>
        <ecNumber evidence="10">4.3.2.10</ecNumber>
    </recommendedName>
    <alternativeName>
        <fullName evidence="10">IGP synthase glutaminase subunit</fullName>
        <ecNumber evidence="10">3.5.1.2</ecNumber>
    </alternativeName>
    <alternativeName>
        <fullName evidence="10">IGP synthase subunit HisH</fullName>
    </alternativeName>
    <alternativeName>
        <fullName evidence="10">ImGP synthase subunit HisH</fullName>
        <shortName evidence="10">IGPS subunit HisH</shortName>
    </alternativeName>
</protein>
<dbReference type="NCBIfam" id="TIGR01855">
    <property type="entry name" value="IMP_synth_hisH"/>
    <property type="match status" value="1"/>
</dbReference>
<sequence>MPKVCLIDYGSGNVHSARKALMRVAESAHDVVLSGDPDVIASADRLVLPGVGAFAACMARLSAQDGVVDAMNEAVAKGRPFLGICVGMQLLADRGLEHGETGGLGLIGGTVRRLETGALKSPHMGWNDVRARGQRHPLLPPDGDAYFVHSFVFEPEDDAVIAATAEYGEPVPALIARGNVAGTQFHPEKSQAYGLALLSNFLEWRP</sequence>
<accession>A0A840I6T4</accession>
<dbReference type="Gene3D" id="3.40.50.880">
    <property type="match status" value="1"/>
</dbReference>
<keyword evidence="10" id="KW-0963">Cytoplasm</keyword>
<evidence type="ECO:0000256" key="2">
    <source>
        <dbReference type="ARBA" id="ARBA00011152"/>
    </source>
</evidence>
<dbReference type="SUPFAM" id="SSF52317">
    <property type="entry name" value="Class I glutamine amidotransferase-like"/>
    <property type="match status" value="1"/>
</dbReference>
<dbReference type="Pfam" id="PF00117">
    <property type="entry name" value="GATase"/>
    <property type="match status" value="1"/>
</dbReference>
<proteinExistence type="inferred from homology"/>
<feature type="active site" evidence="10 11">
    <location>
        <position position="188"/>
    </location>
</feature>
<dbReference type="CDD" id="cd01748">
    <property type="entry name" value="GATase1_IGP_Synthase"/>
    <property type="match status" value="1"/>
</dbReference>
<keyword evidence="4 10" id="KW-0378">Hydrolase</keyword>
<keyword evidence="13" id="KW-0328">Glycosyltransferase</keyword>
<comment type="catalytic activity">
    <reaction evidence="8 10">
        <text>5-[(5-phospho-1-deoxy-D-ribulos-1-ylimino)methylamino]-1-(5-phospho-beta-D-ribosyl)imidazole-4-carboxamide + L-glutamine = D-erythro-1-(imidazol-4-yl)glycerol 3-phosphate + 5-amino-1-(5-phospho-beta-D-ribosyl)imidazole-4-carboxamide + L-glutamate + H(+)</text>
        <dbReference type="Rhea" id="RHEA:24793"/>
        <dbReference type="ChEBI" id="CHEBI:15378"/>
        <dbReference type="ChEBI" id="CHEBI:29985"/>
        <dbReference type="ChEBI" id="CHEBI:58278"/>
        <dbReference type="ChEBI" id="CHEBI:58359"/>
        <dbReference type="ChEBI" id="CHEBI:58475"/>
        <dbReference type="ChEBI" id="CHEBI:58525"/>
        <dbReference type="EC" id="4.3.2.10"/>
    </reaction>
</comment>
<dbReference type="RefSeq" id="WP_183819119.1">
    <property type="nucleotide sequence ID" value="NZ_JACHOB010000006.1"/>
</dbReference>
<dbReference type="EC" id="3.5.1.2" evidence="10"/>
<keyword evidence="3 10" id="KW-0028">Amino-acid biosynthesis</keyword>
<dbReference type="HAMAP" id="MF_00278">
    <property type="entry name" value="HisH"/>
    <property type="match status" value="1"/>
</dbReference>
<comment type="caution">
    <text evidence="13">The sequence shown here is derived from an EMBL/GenBank/DDBJ whole genome shotgun (WGS) entry which is preliminary data.</text>
</comment>
<dbReference type="GO" id="GO:0016829">
    <property type="term" value="F:lyase activity"/>
    <property type="evidence" value="ECO:0007669"/>
    <property type="project" value="UniProtKB-KW"/>
</dbReference>
<dbReference type="UniPathway" id="UPA00031">
    <property type="reaction ID" value="UER00010"/>
</dbReference>
<keyword evidence="6 10" id="KW-0368">Histidine biosynthesis</keyword>
<comment type="function">
    <text evidence="10">IGPS catalyzes the conversion of PRFAR and glutamine to IGP, AICAR and glutamate. The HisH subunit catalyzes the hydrolysis of glutamine to glutamate and ammonia as part of the synthesis of IGP and AICAR. The resulting ammonia molecule is channeled to the active site of HisF.</text>
</comment>
<evidence type="ECO:0000256" key="11">
    <source>
        <dbReference type="PIRSR" id="PIRSR000495-1"/>
    </source>
</evidence>
<dbReference type="InterPro" id="IPR010139">
    <property type="entry name" value="Imidazole-glycPsynth_HisH"/>
</dbReference>
<evidence type="ECO:0000256" key="4">
    <source>
        <dbReference type="ARBA" id="ARBA00022801"/>
    </source>
</evidence>
<evidence type="ECO:0000256" key="1">
    <source>
        <dbReference type="ARBA" id="ARBA00005091"/>
    </source>
</evidence>
<dbReference type="PANTHER" id="PTHR42701:SF1">
    <property type="entry name" value="IMIDAZOLE GLYCEROL PHOSPHATE SYNTHASE SUBUNIT HISH"/>
    <property type="match status" value="1"/>
</dbReference>
<evidence type="ECO:0000256" key="10">
    <source>
        <dbReference type="HAMAP-Rule" id="MF_00278"/>
    </source>
</evidence>
<organism evidence="13 14">
    <name type="scientific">Parvularcula dongshanensis</name>
    <dbReference type="NCBI Taxonomy" id="1173995"/>
    <lineage>
        <taxon>Bacteria</taxon>
        <taxon>Pseudomonadati</taxon>
        <taxon>Pseudomonadota</taxon>
        <taxon>Alphaproteobacteria</taxon>
        <taxon>Parvularculales</taxon>
        <taxon>Parvularculaceae</taxon>
        <taxon>Parvularcula</taxon>
    </lineage>
</organism>
<dbReference type="InterPro" id="IPR029062">
    <property type="entry name" value="Class_I_gatase-like"/>
</dbReference>
<name>A0A840I6T4_9PROT</name>
<comment type="subunit">
    <text evidence="2 10">Heterodimer of HisH and HisF.</text>
</comment>